<evidence type="ECO:0000313" key="3">
    <source>
        <dbReference type="Proteomes" id="UP000002220"/>
    </source>
</evidence>
<evidence type="ECO:0000313" key="2">
    <source>
        <dbReference type="EMBL" id="ADG69168.1"/>
    </source>
</evidence>
<proteinExistence type="predicted"/>
<dbReference type="Proteomes" id="UP000002220">
    <property type="component" value="Chromosome"/>
</dbReference>
<protein>
    <submittedName>
        <fullName evidence="2">Uncharacterized protein</fullName>
    </submittedName>
</protein>
<accession>D5SUB5</accession>
<dbReference type="EMBL" id="CP001744">
    <property type="protein sequence ID" value="ADG69168.1"/>
    <property type="molecule type" value="Genomic_DNA"/>
</dbReference>
<keyword evidence="3" id="KW-1185">Reference proteome</keyword>
<reference evidence="2 3" key="1">
    <citation type="journal article" date="2010" name="Stand. Genomic Sci.">
        <title>Complete genome sequence of Planctomyces limnophilus type strain (Mu 290).</title>
        <authorList>
            <person name="Labutti K."/>
            <person name="Sikorski J."/>
            <person name="Schneider S."/>
            <person name="Nolan M."/>
            <person name="Lucas S."/>
            <person name="Glavina Del Rio T."/>
            <person name="Tice H."/>
            <person name="Cheng J.F."/>
            <person name="Goodwin L."/>
            <person name="Pitluck S."/>
            <person name="Liolios K."/>
            <person name="Ivanova N."/>
            <person name="Mavromatis K."/>
            <person name="Mikhailova N."/>
            <person name="Pati A."/>
            <person name="Chen A."/>
            <person name="Palaniappan K."/>
            <person name="Land M."/>
            <person name="Hauser L."/>
            <person name="Chang Y.J."/>
            <person name="Jeffries C.D."/>
            <person name="Tindall B.J."/>
            <person name="Rohde M."/>
            <person name="Goker M."/>
            <person name="Woyke T."/>
            <person name="Bristow J."/>
            <person name="Eisen J.A."/>
            <person name="Markowitz V."/>
            <person name="Hugenholtz P."/>
            <person name="Kyrpides N.C."/>
            <person name="Klenk H.P."/>
            <person name="Lapidus A."/>
        </authorList>
    </citation>
    <scope>NUCLEOTIDE SEQUENCE [LARGE SCALE GENOMIC DNA]</scope>
    <source>
        <strain evidence="3">ATCC 43296 / DSM 3776 / IFAM 1008 / 290</strain>
    </source>
</reference>
<name>D5SUB5_PLAL2</name>
<keyword evidence="1" id="KW-0812">Transmembrane</keyword>
<feature type="transmembrane region" description="Helical" evidence="1">
    <location>
        <begin position="42"/>
        <end position="64"/>
    </location>
</feature>
<keyword evidence="1" id="KW-1133">Transmembrane helix</keyword>
<dbReference type="KEGG" id="plm:Plim_3355"/>
<dbReference type="AlphaFoldDB" id="D5SUB5"/>
<dbReference type="HOGENOM" id="CLU_2684653_0_0_0"/>
<dbReference type="RefSeq" id="WP_013111599.1">
    <property type="nucleotide sequence ID" value="NC_014148.1"/>
</dbReference>
<evidence type="ECO:0000256" key="1">
    <source>
        <dbReference type="SAM" id="Phobius"/>
    </source>
</evidence>
<keyword evidence="1" id="KW-0472">Membrane</keyword>
<sequence>MRGFIWGAVIGLALTVLAGHTAAFANGDWPYHQGKGAASQSTMHITRIAAPFGALLGGIVGLVIRKPIRAREAR</sequence>
<organism evidence="2 3">
    <name type="scientific">Planctopirus limnophila (strain ATCC 43296 / DSM 3776 / IFAM 1008 / Mu 290)</name>
    <name type="common">Planctomyces limnophilus</name>
    <dbReference type="NCBI Taxonomy" id="521674"/>
    <lineage>
        <taxon>Bacteria</taxon>
        <taxon>Pseudomonadati</taxon>
        <taxon>Planctomycetota</taxon>
        <taxon>Planctomycetia</taxon>
        <taxon>Planctomycetales</taxon>
        <taxon>Planctomycetaceae</taxon>
        <taxon>Planctopirus</taxon>
    </lineage>
</organism>
<gene>
    <name evidence="2" type="ordered locus">Plim_3355</name>
</gene>